<dbReference type="InterPro" id="IPR001563">
    <property type="entry name" value="Peptidase_S10"/>
</dbReference>
<dbReference type="SUPFAM" id="SSF53474">
    <property type="entry name" value="alpha/beta-Hydrolases"/>
    <property type="match status" value="1"/>
</dbReference>
<protein>
    <recommendedName>
        <fullName evidence="7">Carboxypeptidase</fullName>
        <ecNumber evidence="7">3.4.16.-</ecNumber>
    </recommendedName>
</protein>
<keyword evidence="3 7" id="KW-0645">Protease</keyword>
<accession>A0A9Q0RBT5</accession>
<keyword evidence="2 7" id="KW-0121">Carboxypeptidase</keyword>
<dbReference type="Pfam" id="PF00450">
    <property type="entry name" value="Peptidase_S10"/>
    <property type="match status" value="1"/>
</dbReference>
<gene>
    <name evidence="9" type="ORF">M0811_01073</name>
</gene>
<dbReference type="GO" id="GO:0006508">
    <property type="term" value="P:proteolysis"/>
    <property type="evidence" value="ECO:0007669"/>
    <property type="project" value="UniProtKB-KW"/>
</dbReference>
<reference evidence="9" key="1">
    <citation type="submission" date="2022-10" db="EMBL/GenBank/DDBJ databases">
        <title>Novel sulphate-reducing endosymbionts in the free-living metamonad Anaeramoeba.</title>
        <authorList>
            <person name="Jerlstrom-Hultqvist J."/>
            <person name="Cepicka I."/>
            <person name="Gallot-Lavallee L."/>
            <person name="Salas-Leiva D."/>
            <person name="Curtis B.A."/>
            <person name="Zahonova K."/>
            <person name="Pipaliya S."/>
            <person name="Dacks J."/>
            <person name="Roger A.J."/>
        </authorList>
    </citation>
    <scope>NUCLEOTIDE SEQUENCE</scope>
    <source>
        <strain evidence="9">BMAN</strain>
    </source>
</reference>
<feature type="transmembrane region" description="Helical" evidence="8">
    <location>
        <begin position="339"/>
        <end position="360"/>
    </location>
</feature>
<evidence type="ECO:0000313" key="9">
    <source>
        <dbReference type="EMBL" id="KAJ5074442.1"/>
    </source>
</evidence>
<dbReference type="InterPro" id="IPR029058">
    <property type="entry name" value="AB_hydrolase_fold"/>
</dbReference>
<evidence type="ECO:0000256" key="1">
    <source>
        <dbReference type="ARBA" id="ARBA00009431"/>
    </source>
</evidence>
<dbReference type="PANTHER" id="PTHR11802">
    <property type="entry name" value="SERINE PROTEASE FAMILY S10 SERINE CARBOXYPEPTIDASE"/>
    <property type="match status" value="1"/>
</dbReference>
<evidence type="ECO:0000256" key="8">
    <source>
        <dbReference type="SAM" id="Phobius"/>
    </source>
</evidence>
<dbReference type="OMA" id="EHGPCNV"/>
<dbReference type="PRINTS" id="PR00724">
    <property type="entry name" value="CRBOXYPTASEC"/>
</dbReference>
<evidence type="ECO:0000256" key="4">
    <source>
        <dbReference type="ARBA" id="ARBA00022729"/>
    </source>
</evidence>
<dbReference type="PROSITE" id="PS00131">
    <property type="entry name" value="CARBOXYPEPT_SER_SER"/>
    <property type="match status" value="1"/>
</dbReference>
<comment type="similarity">
    <text evidence="1 7">Belongs to the peptidase S10 family.</text>
</comment>
<keyword evidence="8" id="KW-0812">Transmembrane</keyword>
<keyword evidence="10" id="KW-1185">Reference proteome</keyword>
<evidence type="ECO:0000256" key="2">
    <source>
        <dbReference type="ARBA" id="ARBA00022645"/>
    </source>
</evidence>
<organism evidence="9 10">
    <name type="scientific">Anaeramoeba ignava</name>
    <name type="common">Anaerobic marine amoeba</name>
    <dbReference type="NCBI Taxonomy" id="1746090"/>
    <lineage>
        <taxon>Eukaryota</taxon>
        <taxon>Metamonada</taxon>
        <taxon>Anaeramoebidae</taxon>
        <taxon>Anaeramoeba</taxon>
    </lineage>
</organism>
<keyword evidence="4" id="KW-0732">Signal</keyword>
<comment type="caution">
    <text evidence="9">The sequence shown here is derived from an EMBL/GenBank/DDBJ whole genome shotgun (WGS) entry which is preliminary data.</text>
</comment>
<dbReference type="EMBL" id="JAPDFW010000070">
    <property type="protein sequence ID" value="KAJ5074442.1"/>
    <property type="molecule type" value="Genomic_DNA"/>
</dbReference>
<keyword evidence="5 7" id="KW-0378">Hydrolase</keyword>
<dbReference type="Proteomes" id="UP001149090">
    <property type="component" value="Unassembled WGS sequence"/>
</dbReference>
<sequence length="363" mass="41574">MEQHCFIFFIHLNQIHFKSPFGIWLQGGPGASSLIGMFMENGPVLISSNGTLYNNPYSWNKILNMIYIDNPAGVGFSYVNNSAGYVVDEDDMANELYIGLTIFFQKYTKYFGNDLYIFGESYGGKYTPSIAYKIMSKGNILNLKGIGIGDGWTDPINQVTTFANYSVSTGLIDPNQKSEIEEIQNQSSGFIKEIIETITNISGGVNIYDIREYGDYDYTSLSIFLDLPETQKSLGVNKAWLHHNPVVFDRLFEDVSKSVRSFVSALLFNNYKVLIYNGEFDLMVNTVGTLKWINQLNWKYIDNFKNTTAITWEVDNKFAGLVRNYENLWQIFVSDAGHLLPVIYILYFYYFIFKLLIIFINKK</sequence>
<evidence type="ECO:0000256" key="5">
    <source>
        <dbReference type="ARBA" id="ARBA00022801"/>
    </source>
</evidence>
<dbReference type="InterPro" id="IPR018202">
    <property type="entry name" value="Ser_caboxypep_ser_AS"/>
</dbReference>
<keyword evidence="8" id="KW-0472">Membrane</keyword>
<dbReference type="EC" id="3.4.16.-" evidence="7"/>
<keyword evidence="6" id="KW-0325">Glycoprotein</keyword>
<dbReference type="OrthoDB" id="443318at2759"/>
<name>A0A9Q0RBT5_ANAIG</name>
<dbReference type="PANTHER" id="PTHR11802:SF3">
    <property type="entry name" value="RETINOID-INDUCIBLE SERINE CARBOXYPEPTIDASE"/>
    <property type="match status" value="1"/>
</dbReference>
<evidence type="ECO:0000256" key="6">
    <source>
        <dbReference type="ARBA" id="ARBA00023180"/>
    </source>
</evidence>
<evidence type="ECO:0000313" key="10">
    <source>
        <dbReference type="Proteomes" id="UP001149090"/>
    </source>
</evidence>
<dbReference type="AlphaFoldDB" id="A0A9Q0RBT5"/>
<dbReference type="GO" id="GO:0004185">
    <property type="term" value="F:serine-type carboxypeptidase activity"/>
    <property type="evidence" value="ECO:0007669"/>
    <property type="project" value="UniProtKB-UniRule"/>
</dbReference>
<keyword evidence="8" id="KW-1133">Transmembrane helix</keyword>
<dbReference type="Gene3D" id="3.40.50.1820">
    <property type="entry name" value="alpha/beta hydrolase"/>
    <property type="match status" value="1"/>
</dbReference>
<evidence type="ECO:0000256" key="7">
    <source>
        <dbReference type="RuleBase" id="RU361156"/>
    </source>
</evidence>
<proteinExistence type="inferred from homology"/>
<evidence type="ECO:0000256" key="3">
    <source>
        <dbReference type="ARBA" id="ARBA00022670"/>
    </source>
</evidence>